<evidence type="ECO:0000256" key="7">
    <source>
        <dbReference type="ARBA" id="ARBA00022723"/>
    </source>
</evidence>
<dbReference type="Pfam" id="PF14815">
    <property type="entry name" value="NUDIX_4"/>
    <property type="match status" value="1"/>
</dbReference>
<dbReference type="InterPro" id="IPR000445">
    <property type="entry name" value="HhH_motif"/>
</dbReference>
<keyword evidence="10 14" id="KW-0408">Iron</keyword>
<evidence type="ECO:0000256" key="9">
    <source>
        <dbReference type="ARBA" id="ARBA00022801"/>
    </source>
</evidence>
<dbReference type="InterPro" id="IPR044298">
    <property type="entry name" value="MIG/MutY"/>
</dbReference>
<comment type="function">
    <text evidence="2">Adenine glycosylase active on G-A mispairs. MutY also corrects error-prone DNA synthesis past GO lesions which are due to the oxidatively damaged form of guanine: 7,8-dihydro-8-oxoguanine (8-oxo-dGTP).</text>
</comment>
<dbReference type="EC" id="3.2.2.31" evidence="4 14"/>
<keyword evidence="11" id="KW-0411">Iron-sulfur</keyword>
<dbReference type="NCBIfam" id="TIGR01084">
    <property type="entry name" value="mutY"/>
    <property type="match status" value="1"/>
</dbReference>
<dbReference type="InterPro" id="IPR023170">
    <property type="entry name" value="HhH_base_excis_C"/>
</dbReference>
<dbReference type="GO" id="GO:0046872">
    <property type="term" value="F:metal ion binding"/>
    <property type="evidence" value="ECO:0007669"/>
    <property type="project" value="UniProtKB-UniRule"/>
</dbReference>
<dbReference type="Pfam" id="PF00633">
    <property type="entry name" value="HHH"/>
    <property type="match status" value="1"/>
</dbReference>
<evidence type="ECO:0000256" key="14">
    <source>
        <dbReference type="RuleBase" id="RU365096"/>
    </source>
</evidence>
<dbReference type="PANTHER" id="PTHR42944:SF1">
    <property type="entry name" value="ADENINE DNA GLYCOSYLASE"/>
    <property type="match status" value="1"/>
</dbReference>
<evidence type="ECO:0000313" key="17">
    <source>
        <dbReference type="Proteomes" id="UP000253083"/>
    </source>
</evidence>
<dbReference type="CDD" id="cd03431">
    <property type="entry name" value="NUDIX_DNA_Glycosylase_C-MutY"/>
    <property type="match status" value="1"/>
</dbReference>
<keyword evidence="6" id="KW-0004">4Fe-4S</keyword>
<evidence type="ECO:0000256" key="2">
    <source>
        <dbReference type="ARBA" id="ARBA00002933"/>
    </source>
</evidence>
<sequence length="340" mass="38260">MNHITDTLVDWHASHGRHDLPWQNTRDAYRIWLSEIMLQQTQVTTVIPYYERFLQRFPNVTALAEAATDEVLHLWTGLGYYARARNLHKTAQIVTQQYNGKFPTDIDDVIALPGIGKSTAGAILAFSEHQPHAILDGNVKRVLARFYAVEGWYGNKAVEKQLWQLAQANTPSSNVHIYTQAIMDFGATLCSRSKPNCAACPLQTNCKAFAQSRVTELPHGKPKTTKPTKQTVMLLIKNSDDEFLLQQNPPSGIWGGLWCPPQVNEAQTEHHIGNVTATPLETLPMLKHTFSHYTLEITPVLCRAEHRANIVAENTHIWYKPESNQALGLAAPVKKLLHTY</sequence>
<keyword evidence="8 14" id="KW-0227">DNA damage</keyword>
<dbReference type="GO" id="GO:0032357">
    <property type="term" value="F:oxidized purine DNA binding"/>
    <property type="evidence" value="ECO:0007669"/>
    <property type="project" value="TreeGrafter"/>
</dbReference>
<comment type="caution">
    <text evidence="16">The sequence shown here is derived from an EMBL/GenBank/DDBJ whole genome shotgun (WGS) entry which is preliminary data.</text>
</comment>
<comment type="similarity">
    <text evidence="3 14">Belongs to the Nth/MutY family.</text>
</comment>
<dbReference type="GO" id="GO:0051539">
    <property type="term" value="F:4 iron, 4 sulfur cluster binding"/>
    <property type="evidence" value="ECO:0007669"/>
    <property type="project" value="UniProtKB-UniRule"/>
</dbReference>
<evidence type="ECO:0000256" key="5">
    <source>
        <dbReference type="ARBA" id="ARBA00022023"/>
    </source>
</evidence>
<evidence type="ECO:0000256" key="8">
    <source>
        <dbReference type="ARBA" id="ARBA00022763"/>
    </source>
</evidence>
<dbReference type="Gene3D" id="3.90.79.10">
    <property type="entry name" value="Nucleoside Triphosphate Pyrophosphohydrolase"/>
    <property type="match status" value="1"/>
</dbReference>
<evidence type="ECO:0000256" key="13">
    <source>
        <dbReference type="ARBA" id="ARBA00023295"/>
    </source>
</evidence>
<dbReference type="PANTHER" id="PTHR42944">
    <property type="entry name" value="ADENINE DNA GLYCOSYLASE"/>
    <property type="match status" value="1"/>
</dbReference>
<dbReference type="FunFam" id="1.10.340.30:FF:000002">
    <property type="entry name" value="Adenine DNA glycosylase"/>
    <property type="match status" value="1"/>
</dbReference>
<dbReference type="GO" id="GO:0006298">
    <property type="term" value="P:mismatch repair"/>
    <property type="evidence" value="ECO:0007669"/>
    <property type="project" value="TreeGrafter"/>
</dbReference>
<keyword evidence="9" id="KW-0378">Hydrolase</keyword>
<protein>
    <recommendedName>
        <fullName evidence="5 14">Adenine DNA glycosylase</fullName>
        <ecNumber evidence="4 14">3.2.2.31</ecNumber>
    </recommendedName>
</protein>
<keyword evidence="17" id="KW-1185">Reference proteome</keyword>
<dbReference type="Pfam" id="PF00730">
    <property type="entry name" value="HhH-GPD"/>
    <property type="match status" value="1"/>
</dbReference>
<comment type="cofactor">
    <cofactor evidence="14">
        <name>[4Fe-4S] cluster</name>
        <dbReference type="ChEBI" id="CHEBI:49883"/>
    </cofactor>
    <text evidence="14">Binds 1 [4Fe-4S] cluster.</text>
</comment>
<dbReference type="CDD" id="cd00056">
    <property type="entry name" value="ENDO3c"/>
    <property type="match status" value="1"/>
</dbReference>
<dbReference type="InterPro" id="IPR011257">
    <property type="entry name" value="DNA_glycosylase"/>
</dbReference>
<name>A0A395JQ82_9GAMM</name>
<dbReference type="GO" id="GO:0034039">
    <property type="term" value="F:8-oxo-7,8-dihydroguanine DNA N-glycosylase activity"/>
    <property type="evidence" value="ECO:0007669"/>
    <property type="project" value="TreeGrafter"/>
</dbReference>
<keyword evidence="7" id="KW-0479">Metal-binding</keyword>
<evidence type="ECO:0000256" key="11">
    <source>
        <dbReference type="ARBA" id="ARBA00023014"/>
    </source>
</evidence>
<dbReference type="EMBL" id="QNRT01000001">
    <property type="protein sequence ID" value="RBP53503.1"/>
    <property type="molecule type" value="Genomic_DNA"/>
</dbReference>
<dbReference type="GO" id="GO:0006284">
    <property type="term" value="P:base-excision repair"/>
    <property type="evidence" value="ECO:0007669"/>
    <property type="project" value="UniProtKB-UniRule"/>
</dbReference>
<dbReference type="InterPro" id="IPR015797">
    <property type="entry name" value="NUDIX_hydrolase-like_dom_sf"/>
</dbReference>
<dbReference type="InterPro" id="IPR029119">
    <property type="entry name" value="MutY_C"/>
</dbReference>
<evidence type="ECO:0000256" key="1">
    <source>
        <dbReference type="ARBA" id="ARBA00000843"/>
    </source>
</evidence>
<evidence type="ECO:0000256" key="3">
    <source>
        <dbReference type="ARBA" id="ARBA00008343"/>
    </source>
</evidence>
<evidence type="ECO:0000256" key="12">
    <source>
        <dbReference type="ARBA" id="ARBA00023204"/>
    </source>
</evidence>
<dbReference type="InParanoid" id="A0A395JQ82"/>
<dbReference type="NCBIfam" id="NF008132">
    <property type="entry name" value="PRK10880.1"/>
    <property type="match status" value="1"/>
</dbReference>
<evidence type="ECO:0000259" key="15">
    <source>
        <dbReference type="SMART" id="SM00478"/>
    </source>
</evidence>
<dbReference type="GO" id="GO:0000701">
    <property type="term" value="F:purine-specific mismatch base pair DNA N-glycosylase activity"/>
    <property type="evidence" value="ECO:0007669"/>
    <property type="project" value="UniProtKB-EC"/>
</dbReference>
<evidence type="ECO:0000313" key="16">
    <source>
        <dbReference type="EMBL" id="RBP53503.1"/>
    </source>
</evidence>
<feature type="domain" description="HhH-GPD" evidence="15">
    <location>
        <begin position="37"/>
        <end position="188"/>
    </location>
</feature>
<proteinExistence type="inferred from homology"/>
<dbReference type="AlphaFoldDB" id="A0A395JQ82"/>
<dbReference type="Gene3D" id="1.10.340.30">
    <property type="entry name" value="Hypothetical protein, domain 2"/>
    <property type="match status" value="1"/>
</dbReference>
<evidence type="ECO:0000256" key="6">
    <source>
        <dbReference type="ARBA" id="ARBA00022485"/>
    </source>
</evidence>
<dbReference type="SUPFAM" id="SSF48150">
    <property type="entry name" value="DNA-glycosylase"/>
    <property type="match status" value="1"/>
</dbReference>
<dbReference type="OrthoDB" id="9802365at2"/>
<organism evidence="16 17">
    <name type="scientific">Arenicella xantha</name>
    <dbReference type="NCBI Taxonomy" id="644221"/>
    <lineage>
        <taxon>Bacteria</taxon>
        <taxon>Pseudomonadati</taxon>
        <taxon>Pseudomonadota</taxon>
        <taxon>Gammaproteobacteria</taxon>
        <taxon>Arenicellales</taxon>
        <taxon>Arenicellaceae</taxon>
        <taxon>Arenicella</taxon>
    </lineage>
</organism>
<dbReference type="GO" id="GO:0035485">
    <property type="term" value="F:adenine/guanine mispair binding"/>
    <property type="evidence" value="ECO:0007669"/>
    <property type="project" value="TreeGrafter"/>
</dbReference>
<evidence type="ECO:0000256" key="10">
    <source>
        <dbReference type="ARBA" id="ARBA00023004"/>
    </source>
</evidence>
<reference evidence="16 17" key="1">
    <citation type="submission" date="2018-06" db="EMBL/GenBank/DDBJ databases">
        <title>Genomic Encyclopedia of Type Strains, Phase IV (KMG-IV): sequencing the most valuable type-strain genomes for metagenomic binning, comparative biology and taxonomic classification.</title>
        <authorList>
            <person name="Goeker M."/>
        </authorList>
    </citation>
    <scope>NUCLEOTIDE SEQUENCE [LARGE SCALE GENOMIC DNA]</scope>
    <source>
        <strain evidence="16 17">DSM 24032</strain>
    </source>
</reference>
<evidence type="ECO:0000256" key="4">
    <source>
        <dbReference type="ARBA" id="ARBA00012045"/>
    </source>
</evidence>
<keyword evidence="13 14" id="KW-0326">Glycosidase</keyword>
<keyword evidence="12" id="KW-0234">DNA repair</keyword>
<dbReference type="InterPro" id="IPR003265">
    <property type="entry name" value="HhH-GPD_domain"/>
</dbReference>
<gene>
    <name evidence="16" type="ORF">DFR28_101889</name>
</gene>
<dbReference type="InterPro" id="IPR005760">
    <property type="entry name" value="A/G_AdeGlyc_MutY"/>
</dbReference>
<dbReference type="SMART" id="SM00478">
    <property type="entry name" value="ENDO3c"/>
    <property type="match status" value="1"/>
</dbReference>
<comment type="catalytic activity">
    <reaction evidence="1 14">
        <text>Hydrolyzes free adenine bases from 7,8-dihydro-8-oxoguanine:adenine mismatched double-stranded DNA, leaving an apurinic site.</text>
        <dbReference type="EC" id="3.2.2.31"/>
    </reaction>
</comment>
<dbReference type="FunCoup" id="A0A395JQ82">
    <property type="interactions" value="400"/>
</dbReference>
<dbReference type="Proteomes" id="UP000253083">
    <property type="component" value="Unassembled WGS sequence"/>
</dbReference>
<dbReference type="Gene3D" id="1.10.1670.10">
    <property type="entry name" value="Helix-hairpin-Helix base-excision DNA repair enzymes (C-terminal)"/>
    <property type="match status" value="1"/>
</dbReference>
<dbReference type="SUPFAM" id="SSF55811">
    <property type="entry name" value="Nudix"/>
    <property type="match status" value="1"/>
</dbReference>
<dbReference type="RefSeq" id="WP_113953063.1">
    <property type="nucleotide sequence ID" value="NZ_QNRT01000001.1"/>
</dbReference>
<accession>A0A395JQ82</accession>